<reference evidence="1" key="1">
    <citation type="journal article" date="2014" name="Front. Microbiol.">
        <title>High frequency of phylogenetically diverse reductive dehalogenase-homologous genes in deep subseafloor sedimentary metagenomes.</title>
        <authorList>
            <person name="Kawai M."/>
            <person name="Futagami T."/>
            <person name="Toyoda A."/>
            <person name="Takaki Y."/>
            <person name="Nishi S."/>
            <person name="Hori S."/>
            <person name="Arai W."/>
            <person name="Tsubouchi T."/>
            <person name="Morono Y."/>
            <person name="Uchiyama I."/>
            <person name="Ito T."/>
            <person name="Fujiyama A."/>
            <person name="Inagaki F."/>
            <person name="Takami H."/>
        </authorList>
    </citation>
    <scope>NUCLEOTIDE SEQUENCE</scope>
    <source>
        <strain evidence="1">Expedition CK06-06</strain>
    </source>
</reference>
<organism evidence="1">
    <name type="scientific">marine sediment metagenome</name>
    <dbReference type="NCBI Taxonomy" id="412755"/>
    <lineage>
        <taxon>unclassified sequences</taxon>
        <taxon>metagenomes</taxon>
        <taxon>ecological metagenomes</taxon>
    </lineage>
</organism>
<sequence>LMGGGQPEVRRIELAELGDERYLVITEKITPTPQQYPRRPGMPSKRPIV</sequence>
<evidence type="ECO:0008006" key="2">
    <source>
        <dbReference type="Google" id="ProtNLM"/>
    </source>
</evidence>
<name>X1UPL1_9ZZZZ</name>
<accession>X1UPL1</accession>
<comment type="caution">
    <text evidence="1">The sequence shown here is derived from an EMBL/GenBank/DDBJ whole genome shotgun (WGS) entry which is preliminary data.</text>
</comment>
<feature type="non-terminal residue" evidence="1">
    <location>
        <position position="1"/>
    </location>
</feature>
<dbReference type="InterPro" id="IPR029063">
    <property type="entry name" value="SAM-dependent_MTases_sf"/>
</dbReference>
<proteinExistence type="predicted"/>
<dbReference type="Gene3D" id="3.40.50.150">
    <property type="entry name" value="Vaccinia Virus protein VP39"/>
    <property type="match status" value="1"/>
</dbReference>
<dbReference type="EMBL" id="BARW01039302">
    <property type="protein sequence ID" value="GAJ19413.1"/>
    <property type="molecule type" value="Genomic_DNA"/>
</dbReference>
<gene>
    <name evidence="1" type="ORF">S12H4_59922</name>
</gene>
<dbReference type="AlphaFoldDB" id="X1UPL1"/>
<protein>
    <recommendedName>
        <fullName evidence="2">16S rRNA (Guanine(527)-N(7))-methyltransferase RsmG</fullName>
    </recommendedName>
</protein>
<evidence type="ECO:0000313" key="1">
    <source>
        <dbReference type="EMBL" id="GAJ19413.1"/>
    </source>
</evidence>